<feature type="compositionally biased region" description="Polar residues" evidence="1">
    <location>
        <begin position="213"/>
        <end position="230"/>
    </location>
</feature>
<feature type="compositionally biased region" description="Low complexity" evidence="1">
    <location>
        <begin position="231"/>
        <end position="242"/>
    </location>
</feature>
<dbReference type="AlphaFoldDB" id="A0A9P6JI30"/>
<feature type="domain" description="DUF6532" evidence="2">
    <location>
        <begin position="313"/>
        <end position="470"/>
    </location>
</feature>
<dbReference type="Proteomes" id="UP000807306">
    <property type="component" value="Unassembled WGS sequence"/>
</dbReference>
<dbReference type="InterPro" id="IPR045341">
    <property type="entry name" value="DUF6532"/>
</dbReference>
<sequence>MANTCITHQKAALIDEEEEHNEEEEVSKTKPAKPKKSAPPPKTQKNLTGQKGKKKAAPSDTVTISQSEFAKLLKKATAAEQKKITDAAKEAAKKRVRDNNESLREQEDKDGDDSAPAAKKAKVAEHDLDLDEAALAAGLNDGDIDILDDTSEPDPEQLQDKDVDESGSGTELDFDNDEAHNNIEPDVFCDNGITMGNDADTAKPASKLQKGFSRSVSVNSTGTSTPSTRFASPASVPSAATANRRQKLNRNDFSDNVDILATKARDRVRQEIALEGPNCNPSLSTIDWTWNIIKKTVVEHPNDMDIITAFEEVKRTTIAKDHLVTYVGYSRGGFQTHLIKKAQDSVAKHYNLNNKETAGKYVTWLKNKSNFLYAQANAENETKLNRPFCNLLIRELAQEIWFTVGRAKADNGAMTEIIRRKAVSISCVILIATAIEHAIGEYSTGTRIQADFQEVHLIQCYGFYLGSWKKLGIAASTFAQTYPALLYSSIFSNCNIQALMADEGDISEFDAEDLNNLVTNGEALF</sequence>
<proteinExistence type="predicted"/>
<name>A0A9P6JI30_9AGAR</name>
<feature type="region of interest" description="Disordered" evidence="1">
    <location>
        <begin position="139"/>
        <end position="182"/>
    </location>
</feature>
<comment type="caution">
    <text evidence="3">The sequence shown here is derived from an EMBL/GenBank/DDBJ whole genome shotgun (WGS) entry which is preliminary data.</text>
</comment>
<dbReference type="OrthoDB" id="2790754at2759"/>
<feature type="compositionally biased region" description="Basic and acidic residues" evidence="1">
    <location>
        <begin position="80"/>
        <end position="107"/>
    </location>
</feature>
<evidence type="ECO:0000313" key="4">
    <source>
        <dbReference type="Proteomes" id="UP000807306"/>
    </source>
</evidence>
<protein>
    <recommendedName>
        <fullName evidence="2">DUF6532 domain-containing protein</fullName>
    </recommendedName>
</protein>
<dbReference type="EMBL" id="MU157996">
    <property type="protein sequence ID" value="KAF9521719.1"/>
    <property type="molecule type" value="Genomic_DNA"/>
</dbReference>
<feature type="region of interest" description="Disordered" evidence="1">
    <location>
        <begin position="213"/>
        <end position="242"/>
    </location>
</feature>
<organism evidence="3 4">
    <name type="scientific">Crepidotus variabilis</name>
    <dbReference type="NCBI Taxonomy" id="179855"/>
    <lineage>
        <taxon>Eukaryota</taxon>
        <taxon>Fungi</taxon>
        <taxon>Dikarya</taxon>
        <taxon>Basidiomycota</taxon>
        <taxon>Agaricomycotina</taxon>
        <taxon>Agaricomycetes</taxon>
        <taxon>Agaricomycetidae</taxon>
        <taxon>Agaricales</taxon>
        <taxon>Agaricineae</taxon>
        <taxon>Crepidotaceae</taxon>
        <taxon>Crepidotus</taxon>
    </lineage>
</organism>
<accession>A0A9P6JI30</accession>
<evidence type="ECO:0000313" key="3">
    <source>
        <dbReference type="EMBL" id="KAF9521719.1"/>
    </source>
</evidence>
<reference evidence="3" key="1">
    <citation type="submission" date="2020-11" db="EMBL/GenBank/DDBJ databases">
        <authorList>
            <consortium name="DOE Joint Genome Institute"/>
            <person name="Ahrendt S."/>
            <person name="Riley R."/>
            <person name="Andreopoulos W."/>
            <person name="Labutti K."/>
            <person name="Pangilinan J."/>
            <person name="Ruiz-Duenas F.J."/>
            <person name="Barrasa J.M."/>
            <person name="Sanchez-Garcia M."/>
            <person name="Camarero S."/>
            <person name="Miyauchi S."/>
            <person name="Serrano A."/>
            <person name="Linde D."/>
            <person name="Babiker R."/>
            <person name="Drula E."/>
            <person name="Ayuso-Fernandez I."/>
            <person name="Pacheco R."/>
            <person name="Padilla G."/>
            <person name="Ferreira P."/>
            <person name="Barriuso J."/>
            <person name="Kellner H."/>
            <person name="Castanera R."/>
            <person name="Alfaro M."/>
            <person name="Ramirez L."/>
            <person name="Pisabarro A.G."/>
            <person name="Kuo A."/>
            <person name="Tritt A."/>
            <person name="Lipzen A."/>
            <person name="He G."/>
            <person name="Yan M."/>
            <person name="Ng V."/>
            <person name="Cullen D."/>
            <person name="Martin F."/>
            <person name="Rosso M.-N."/>
            <person name="Henrissat B."/>
            <person name="Hibbett D."/>
            <person name="Martinez A.T."/>
            <person name="Grigoriev I.V."/>
        </authorList>
    </citation>
    <scope>NUCLEOTIDE SEQUENCE</scope>
    <source>
        <strain evidence="3">CBS 506.95</strain>
    </source>
</reference>
<feature type="compositionally biased region" description="Acidic residues" evidence="1">
    <location>
        <begin position="142"/>
        <end position="165"/>
    </location>
</feature>
<dbReference type="Pfam" id="PF20149">
    <property type="entry name" value="DUF6532"/>
    <property type="match status" value="1"/>
</dbReference>
<feature type="compositionally biased region" description="Acidic residues" evidence="1">
    <location>
        <begin position="14"/>
        <end position="25"/>
    </location>
</feature>
<evidence type="ECO:0000256" key="1">
    <source>
        <dbReference type="SAM" id="MobiDB-lite"/>
    </source>
</evidence>
<keyword evidence="4" id="KW-1185">Reference proteome</keyword>
<gene>
    <name evidence="3" type="ORF">CPB83DRAFT_900356</name>
</gene>
<feature type="region of interest" description="Disordered" evidence="1">
    <location>
        <begin position="1"/>
        <end position="125"/>
    </location>
</feature>
<evidence type="ECO:0000259" key="2">
    <source>
        <dbReference type="Pfam" id="PF20149"/>
    </source>
</evidence>